<dbReference type="Proteomes" id="UP000033452">
    <property type="component" value="Unassembled WGS sequence"/>
</dbReference>
<keyword evidence="3" id="KW-1185">Reference proteome</keyword>
<evidence type="ECO:0000313" key="3">
    <source>
        <dbReference type="Proteomes" id="UP000033452"/>
    </source>
</evidence>
<feature type="signal peptide" evidence="1">
    <location>
        <begin position="1"/>
        <end position="18"/>
    </location>
</feature>
<proteinExistence type="predicted"/>
<sequence length="227" mass="25645">MRIFSLLLLCCLSAPSVATDNRTLYFNRPADTPQARYVIELLQTAYQQLGYTLEVVDFNRQSALIAANSGALDGQLGRIHGVTQAYPNLLQVQFPLYSFNLQLLSRCLECTFKQLDSLVIQSGYLVANRYLQSVPFNGQVIEVKNNITQLNLVTQGKVQAALVVDFHLREHLADIDLESFKIETLLTIETYHYLHSKHEALIPQLEEVLSRLAEKGTVAMLKAKYQI</sequence>
<dbReference type="Gene3D" id="3.40.190.10">
    <property type="entry name" value="Periplasmic binding protein-like II"/>
    <property type="match status" value="2"/>
</dbReference>
<dbReference type="AlphaFoldDB" id="A0A0F4QFL5"/>
<organism evidence="2 3">
    <name type="scientific">Pseudoalteromonas rubra</name>
    <dbReference type="NCBI Taxonomy" id="43658"/>
    <lineage>
        <taxon>Bacteria</taxon>
        <taxon>Pseudomonadati</taxon>
        <taxon>Pseudomonadota</taxon>
        <taxon>Gammaproteobacteria</taxon>
        <taxon>Alteromonadales</taxon>
        <taxon>Pseudoalteromonadaceae</taxon>
        <taxon>Pseudoalteromonas</taxon>
    </lineage>
</organism>
<dbReference type="OrthoDB" id="6838256at2"/>
<accession>A0A0F4QFL5</accession>
<gene>
    <name evidence="2" type="ORF">TW77_20825</name>
</gene>
<keyword evidence="1" id="KW-0732">Signal</keyword>
<dbReference type="PATRIC" id="fig|43658.5.peg.4392"/>
<dbReference type="EMBL" id="JXYA01000057">
    <property type="protein sequence ID" value="KJZ06040.1"/>
    <property type="molecule type" value="Genomic_DNA"/>
</dbReference>
<comment type="caution">
    <text evidence="2">The sequence shown here is derived from an EMBL/GenBank/DDBJ whole genome shotgun (WGS) entry which is preliminary data.</text>
</comment>
<feature type="chain" id="PRO_5002475511" evidence="1">
    <location>
        <begin position="19"/>
        <end position="227"/>
    </location>
</feature>
<dbReference type="RefSeq" id="WP_046006890.1">
    <property type="nucleotide sequence ID" value="NZ_JXYA01000057.1"/>
</dbReference>
<evidence type="ECO:0000256" key="1">
    <source>
        <dbReference type="SAM" id="SignalP"/>
    </source>
</evidence>
<evidence type="ECO:0000313" key="2">
    <source>
        <dbReference type="EMBL" id="KJZ06040.1"/>
    </source>
</evidence>
<protein>
    <submittedName>
        <fullName evidence="2">Uncharacterized protein</fullName>
    </submittedName>
</protein>
<dbReference type="SUPFAM" id="SSF53850">
    <property type="entry name" value="Periplasmic binding protein-like II"/>
    <property type="match status" value="1"/>
</dbReference>
<name>A0A0F4QFL5_9GAMM</name>
<reference evidence="2 3" key="1">
    <citation type="journal article" date="2015" name="BMC Genomics">
        <title>Genome mining reveals unlocked bioactive potential of marine Gram-negative bacteria.</title>
        <authorList>
            <person name="Machado H."/>
            <person name="Sonnenschein E.C."/>
            <person name="Melchiorsen J."/>
            <person name="Gram L."/>
        </authorList>
    </citation>
    <scope>NUCLEOTIDE SEQUENCE [LARGE SCALE GENOMIC DNA]</scope>
    <source>
        <strain evidence="2 3">S2471</strain>
    </source>
</reference>